<keyword evidence="2" id="KW-0677">Repeat</keyword>
<dbReference type="Pfam" id="PF25019">
    <property type="entry name" value="LRR_R13L1-DRL21"/>
    <property type="match status" value="1"/>
</dbReference>
<dbReference type="EMBL" id="PQIB02000003">
    <property type="protein sequence ID" value="RLN31132.1"/>
    <property type="molecule type" value="Genomic_DNA"/>
</dbReference>
<name>A0A3L6T331_PANMI</name>
<dbReference type="InterPro" id="IPR036388">
    <property type="entry name" value="WH-like_DNA-bd_sf"/>
</dbReference>
<dbReference type="SUPFAM" id="SSF52540">
    <property type="entry name" value="P-loop containing nucleoside triphosphate hydrolases"/>
    <property type="match status" value="1"/>
</dbReference>
<dbReference type="Gene3D" id="1.10.10.10">
    <property type="entry name" value="Winged helix-like DNA-binding domain superfamily/Winged helix DNA-binding domain"/>
    <property type="match status" value="1"/>
</dbReference>
<gene>
    <name evidence="7" type="ORF">C2845_PM05G17900</name>
</gene>
<evidence type="ECO:0000259" key="4">
    <source>
        <dbReference type="Pfam" id="PF23559"/>
    </source>
</evidence>
<dbReference type="PANTHER" id="PTHR36766:SF33">
    <property type="entry name" value="NB-ARC DOMAIN-CONTAINING PROTEIN"/>
    <property type="match status" value="1"/>
</dbReference>
<evidence type="ECO:0000259" key="5">
    <source>
        <dbReference type="Pfam" id="PF23598"/>
    </source>
</evidence>
<protein>
    <submittedName>
        <fullName evidence="7">Uncharacterized protein</fullName>
    </submittedName>
</protein>
<feature type="domain" description="Disease resistance R13L4/SHOC-2-like LRR" evidence="5">
    <location>
        <begin position="231"/>
        <end position="324"/>
    </location>
</feature>
<dbReference type="InterPro" id="IPR042197">
    <property type="entry name" value="Apaf_helical"/>
</dbReference>
<dbReference type="GO" id="GO:0043531">
    <property type="term" value="F:ADP binding"/>
    <property type="evidence" value="ECO:0007669"/>
    <property type="project" value="InterPro"/>
</dbReference>
<reference evidence="8" key="1">
    <citation type="journal article" date="2019" name="Nat. Commun.">
        <title>The genome of broomcorn millet.</title>
        <authorList>
            <person name="Zou C."/>
            <person name="Miki D."/>
            <person name="Li D."/>
            <person name="Tang Q."/>
            <person name="Xiao L."/>
            <person name="Rajput S."/>
            <person name="Deng P."/>
            <person name="Jia W."/>
            <person name="Huang R."/>
            <person name="Zhang M."/>
            <person name="Sun Y."/>
            <person name="Hu J."/>
            <person name="Fu X."/>
            <person name="Schnable P.S."/>
            <person name="Li F."/>
            <person name="Zhang H."/>
            <person name="Feng B."/>
            <person name="Zhu X."/>
            <person name="Liu R."/>
            <person name="Schnable J.C."/>
            <person name="Zhu J.-K."/>
            <person name="Zhang H."/>
        </authorList>
    </citation>
    <scope>NUCLEOTIDE SEQUENCE [LARGE SCALE GENOMIC DNA]</scope>
</reference>
<dbReference type="SUPFAM" id="SSF52058">
    <property type="entry name" value="L domain-like"/>
    <property type="match status" value="1"/>
</dbReference>
<keyword evidence="3" id="KW-0611">Plant defense</keyword>
<dbReference type="Pfam" id="PF23559">
    <property type="entry name" value="WHD_DRP"/>
    <property type="match status" value="1"/>
</dbReference>
<dbReference type="Gene3D" id="1.10.8.430">
    <property type="entry name" value="Helical domain of apoptotic protease-activating factors"/>
    <property type="match status" value="1"/>
</dbReference>
<organism evidence="7 8">
    <name type="scientific">Panicum miliaceum</name>
    <name type="common">Proso millet</name>
    <name type="synonym">Broomcorn millet</name>
    <dbReference type="NCBI Taxonomy" id="4540"/>
    <lineage>
        <taxon>Eukaryota</taxon>
        <taxon>Viridiplantae</taxon>
        <taxon>Streptophyta</taxon>
        <taxon>Embryophyta</taxon>
        <taxon>Tracheophyta</taxon>
        <taxon>Spermatophyta</taxon>
        <taxon>Magnoliopsida</taxon>
        <taxon>Liliopsida</taxon>
        <taxon>Poales</taxon>
        <taxon>Poaceae</taxon>
        <taxon>PACMAD clade</taxon>
        <taxon>Panicoideae</taxon>
        <taxon>Panicodae</taxon>
        <taxon>Paniceae</taxon>
        <taxon>Panicinae</taxon>
        <taxon>Panicum</taxon>
        <taxon>Panicum sect. Panicum</taxon>
    </lineage>
</organism>
<evidence type="ECO:0000259" key="6">
    <source>
        <dbReference type="Pfam" id="PF25019"/>
    </source>
</evidence>
<evidence type="ECO:0000256" key="3">
    <source>
        <dbReference type="ARBA" id="ARBA00022821"/>
    </source>
</evidence>
<comment type="caution">
    <text evidence="7">The sequence shown here is derived from an EMBL/GenBank/DDBJ whole genome shotgun (WGS) entry which is preliminary data.</text>
</comment>
<dbReference type="Pfam" id="PF23598">
    <property type="entry name" value="LRR_14"/>
    <property type="match status" value="1"/>
</dbReference>
<dbReference type="InterPro" id="IPR056789">
    <property type="entry name" value="LRR_R13L1-DRL21"/>
</dbReference>
<keyword evidence="1" id="KW-0433">Leucine-rich repeat</keyword>
<proteinExistence type="predicted"/>
<accession>A0A3L6T331</accession>
<evidence type="ECO:0000313" key="8">
    <source>
        <dbReference type="Proteomes" id="UP000275267"/>
    </source>
</evidence>
<dbReference type="STRING" id="4540.A0A3L6T331"/>
<dbReference type="Gene3D" id="3.80.10.10">
    <property type="entry name" value="Ribonuclease Inhibitor"/>
    <property type="match status" value="2"/>
</dbReference>
<evidence type="ECO:0000256" key="1">
    <source>
        <dbReference type="ARBA" id="ARBA00022614"/>
    </source>
</evidence>
<evidence type="ECO:0000256" key="2">
    <source>
        <dbReference type="ARBA" id="ARBA00022737"/>
    </source>
</evidence>
<dbReference type="InterPro" id="IPR055414">
    <property type="entry name" value="LRR_R13L4/SHOC2-like"/>
</dbReference>
<dbReference type="InterPro" id="IPR032675">
    <property type="entry name" value="LRR_dom_sf"/>
</dbReference>
<dbReference type="InterPro" id="IPR058922">
    <property type="entry name" value="WHD_DRP"/>
</dbReference>
<keyword evidence="8" id="KW-1185">Reference proteome</keyword>
<evidence type="ECO:0000313" key="7">
    <source>
        <dbReference type="EMBL" id="RLN31132.1"/>
    </source>
</evidence>
<feature type="domain" description="Disease resistance protein winged helix" evidence="4">
    <location>
        <begin position="133"/>
        <end position="198"/>
    </location>
</feature>
<dbReference type="PANTHER" id="PTHR36766">
    <property type="entry name" value="PLANT BROAD-SPECTRUM MILDEW RESISTANCE PROTEIN RPW8"/>
    <property type="match status" value="1"/>
</dbReference>
<feature type="domain" description="R13L1/DRL21-like LRR repeat region" evidence="6">
    <location>
        <begin position="376"/>
        <end position="507"/>
    </location>
</feature>
<dbReference type="AlphaFoldDB" id="A0A3L6T331"/>
<dbReference type="InterPro" id="IPR027417">
    <property type="entry name" value="P-loop_NTPase"/>
</dbReference>
<sequence>MERCSDADVLVTTRNSDVLSQMNAVHVKEMRKLRDLDALELLLKRSFRTKDEIHVFSDIGAKIVQKCDGLPLAIKVIGGVLSSRSTKEEWERILATRWSIVGLPKDIEGPLYLSYSDLSPQLKQCFLWCALLPQNFKIHRDVTYWWISEGFVKEENSGPLHNIAEDYYHELIKRNLLQARPEYIDKGISTMHDLLRSLGQYLSRNEAVFMNGMHDHCPPRIRRLGVGNAVEEIPAIEEKKSLRCLVVLHHDTCRSVKKDIFRKMVHLRILVLAGAGLQNIPASLGDLVLLRLLDVSYNEINELPGSIGKLTSLEFLSVLGCTKLAALPASLMRLTTISFLQIENTGLAQVPKGIGNFRQMDNLRSVFQNGVSGLKLDELGALSRIRRLWVIRLETATPPTAPILCNKEYLKELGLRCTMDKEASRRTHYPDNAVKRIEEVYEKLCPPPSLRYIFVDGFPGGTFPKWLSSEPQNLLPNVAHMHFYDCISCPNLPPAGQLPLLQVLHVKGADAVVSIGGELLGNGVVFETHTTAFPKLVLLEVLDMYNWESWSLSTDNLSDNIVEPVSQQLSLMPSLMRLRLVNCPKLRALPEDLHRISNLQRIHLEGAHSVEEIGNHPGVVWLKVENNMSLRRISNFPKLRLLLAQDCPELQEAENLSSLKVLYVVDCPVEQVLWKCFPEEQRNMLVRVVTSGAHSQDIYPLQSVFH</sequence>
<dbReference type="Proteomes" id="UP000275267">
    <property type="component" value="Unassembled WGS sequence"/>
</dbReference>
<dbReference type="OrthoDB" id="3027644at2759"/>
<dbReference type="GO" id="GO:0006952">
    <property type="term" value="P:defense response"/>
    <property type="evidence" value="ECO:0007669"/>
    <property type="project" value="UniProtKB-KW"/>
</dbReference>